<dbReference type="InterPro" id="IPR011195">
    <property type="entry name" value="UCP010256"/>
</dbReference>
<evidence type="ECO:0000313" key="2">
    <source>
        <dbReference type="EMBL" id="CUS56019.1"/>
    </source>
</evidence>
<proteinExistence type="predicted"/>
<dbReference type="PANTHER" id="PTHR39338:SF5">
    <property type="entry name" value="BLR6139 PROTEIN"/>
    <property type="match status" value="1"/>
</dbReference>
<dbReference type="PANTHER" id="PTHR39338">
    <property type="entry name" value="BLL5662 PROTEIN-RELATED"/>
    <property type="match status" value="1"/>
</dbReference>
<evidence type="ECO:0008006" key="3">
    <source>
        <dbReference type="Google" id="ProtNLM"/>
    </source>
</evidence>
<organism evidence="2">
    <name type="scientific">hydrothermal vent metagenome</name>
    <dbReference type="NCBI Taxonomy" id="652676"/>
    <lineage>
        <taxon>unclassified sequences</taxon>
        <taxon>metagenomes</taxon>
        <taxon>ecological metagenomes</taxon>
    </lineage>
</organism>
<evidence type="ECO:0000256" key="1">
    <source>
        <dbReference type="SAM" id="MobiDB-lite"/>
    </source>
</evidence>
<protein>
    <recommendedName>
        <fullName evidence="3">Carbon monoxide oxidation accessory protein CoxE</fullName>
    </recommendedName>
</protein>
<dbReference type="EMBL" id="CZQD01000017">
    <property type="protein sequence ID" value="CUS56019.1"/>
    <property type="molecule type" value="Genomic_DNA"/>
</dbReference>
<accession>A0A160U138</accession>
<reference evidence="2" key="1">
    <citation type="submission" date="2015-10" db="EMBL/GenBank/DDBJ databases">
        <authorList>
            <person name="Gilbert D.G."/>
        </authorList>
    </citation>
    <scope>NUCLEOTIDE SEQUENCE</scope>
</reference>
<dbReference type="AlphaFoldDB" id="A0A160U138"/>
<sequence>MDRQITSFIRALRASDVRVSTGEALDAARAVSVAGYADRTRLKDSLRCTLAKSPDEAITFDELFDSFFAKRNLSSADKSDSDGDASRDSPSGQPDPVELMDSGDEVAIAAALERAAEAVDADDIRFSTQIAYYAQQMLKQMGGEKLQERMMQAFDERSEEGEAEAERLIEMRRELTKRARERVQRSYDIFGKGETEQFRNEFAENKKLSAIELSDMARMKVLVARIAKRLAVKHSRRRRKKNRGQLDIRRTMRANAGVDGVPFNVVWRQKKRERPKIVVICDVSGSVARYVRFLLLLLWSMKDVVPDMHAFAFSNKLVEVDDILADNPFEHAMDIIIRVAGMGSTDYGQAWSDLKKDHEALVDRRTTIIVLGDGRSNYDDPRTDLFRGFASRAKRTIWLNPEPLAAWGTGDSEIPRYRPYCSTMSHVATLKDLERAVDDVLSAYS</sequence>
<name>A0A160U138_9ZZZZ</name>
<dbReference type="SUPFAM" id="SSF53300">
    <property type="entry name" value="vWA-like"/>
    <property type="match status" value="1"/>
</dbReference>
<feature type="region of interest" description="Disordered" evidence="1">
    <location>
        <begin position="75"/>
        <end position="99"/>
    </location>
</feature>
<feature type="compositionally biased region" description="Basic and acidic residues" evidence="1">
    <location>
        <begin position="77"/>
        <end position="87"/>
    </location>
</feature>
<dbReference type="InterPro" id="IPR008912">
    <property type="entry name" value="Uncharacterised_CoxE"/>
</dbReference>
<dbReference type="Pfam" id="PF05762">
    <property type="entry name" value="VWA_CoxE"/>
    <property type="match status" value="1"/>
</dbReference>
<dbReference type="InterPro" id="IPR036465">
    <property type="entry name" value="vWFA_dom_sf"/>
</dbReference>
<gene>
    <name evidence="2" type="ORF">MGWOODY_Hyp22</name>
</gene>
<dbReference type="PIRSF" id="PIRSF010256">
    <property type="entry name" value="CoxE_vWa"/>
    <property type="match status" value="1"/>
</dbReference>